<feature type="region of interest" description="Disordered" evidence="1">
    <location>
        <begin position="1"/>
        <end position="66"/>
    </location>
</feature>
<accession>A0A4Y7K1X4</accession>
<dbReference type="EMBL" id="CM010720">
    <property type="protein sequence ID" value="RZC66352.1"/>
    <property type="molecule type" value="Genomic_DNA"/>
</dbReference>
<feature type="compositionally biased region" description="Low complexity" evidence="1">
    <location>
        <begin position="46"/>
        <end position="60"/>
    </location>
</feature>
<sequence>MSSRPSRGGFNNKSQQKYAPKIQNSNSGSSSSNPPPLTTSLRQIHTSTSSSSSSASTSNSRVKIGDNGKDWVAKQSATATGGNYVLYLPQDEAVASGLGAEHGASDPVESQRAVDLLNRELSRLLKSNPRDFWKEVASDTSLHEFLDSFLKFRNRWYDFQHHGAKGIVAGVIVGEFELSRRVFMVLYRM</sequence>
<dbReference type="GO" id="GO:0043130">
    <property type="term" value="F:ubiquitin binding"/>
    <property type="evidence" value="ECO:0007669"/>
    <property type="project" value="TreeGrafter"/>
</dbReference>
<dbReference type="InterPro" id="IPR052586">
    <property type="entry name" value="ASCC2"/>
</dbReference>
<feature type="compositionally biased region" description="Polar residues" evidence="1">
    <location>
        <begin position="1"/>
        <end position="17"/>
    </location>
</feature>
<proteinExistence type="predicted"/>
<evidence type="ECO:0000313" key="3">
    <source>
        <dbReference type="Proteomes" id="UP000316621"/>
    </source>
</evidence>
<dbReference type="PANTHER" id="PTHR21494:SF0">
    <property type="entry name" value="ACTIVATING SIGNAL COINTEGRATOR 1 COMPLEX SUBUNIT 2"/>
    <property type="match status" value="1"/>
</dbReference>
<evidence type="ECO:0000313" key="2">
    <source>
        <dbReference type="EMBL" id="RZC66352.1"/>
    </source>
</evidence>
<reference evidence="2 3" key="1">
    <citation type="journal article" date="2018" name="Science">
        <title>The opium poppy genome and morphinan production.</title>
        <authorList>
            <person name="Guo L."/>
            <person name="Winzer T."/>
            <person name="Yang X."/>
            <person name="Li Y."/>
            <person name="Ning Z."/>
            <person name="He Z."/>
            <person name="Teodor R."/>
            <person name="Lu Y."/>
            <person name="Bowser T.A."/>
            <person name="Graham I.A."/>
            <person name="Ye K."/>
        </authorList>
    </citation>
    <scope>NUCLEOTIDE SEQUENCE [LARGE SCALE GENOMIC DNA]</scope>
    <source>
        <strain evidence="3">cv. HN1</strain>
        <tissue evidence="2">Leaves</tissue>
    </source>
</reference>
<protein>
    <submittedName>
        <fullName evidence="2">Uncharacterized protein</fullName>
    </submittedName>
</protein>
<dbReference type="AlphaFoldDB" id="A0A4Y7K1X4"/>
<gene>
    <name evidence="2" type="ORF">C5167_010053</name>
</gene>
<name>A0A4Y7K1X4_PAPSO</name>
<dbReference type="STRING" id="3469.A0A4Y7K1X4"/>
<keyword evidence="3" id="KW-1185">Reference proteome</keyword>
<evidence type="ECO:0000256" key="1">
    <source>
        <dbReference type="SAM" id="MobiDB-lite"/>
    </source>
</evidence>
<dbReference type="PANTHER" id="PTHR21494">
    <property type="entry name" value="ACTIVATING SIGNAL COINTEGRATOR 1 COMPLEX SUBUNIT 2 ASC-1 COMPLEX SUBUNIT P100"/>
    <property type="match status" value="1"/>
</dbReference>
<organism evidence="2 3">
    <name type="scientific">Papaver somniferum</name>
    <name type="common">Opium poppy</name>
    <dbReference type="NCBI Taxonomy" id="3469"/>
    <lineage>
        <taxon>Eukaryota</taxon>
        <taxon>Viridiplantae</taxon>
        <taxon>Streptophyta</taxon>
        <taxon>Embryophyta</taxon>
        <taxon>Tracheophyta</taxon>
        <taxon>Spermatophyta</taxon>
        <taxon>Magnoliopsida</taxon>
        <taxon>Ranunculales</taxon>
        <taxon>Papaveraceae</taxon>
        <taxon>Papaveroideae</taxon>
        <taxon>Papaver</taxon>
    </lineage>
</organism>
<dbReference type="Gramene" id="RZC66352">
    <property type="protein sequence ID" value="RZC66352"/>
    <property type="gene ID" value="C5167_010053"/>
</dbReference>
<dbReference type="Proteomes" id="UP000316621">
    <property type="component" value="Chromosome 6"/>
</dbReference>